<proteinExistence type="predicted"/>
<evidence type="ECO:0000313" key="2">
    <source>
        <dbReference type="Proteomes" id="UP001595925"/>
    </source>
</evidence>
<keyword evidence="2" id="KW-1185">Reference proteome</keyword>
<dbReference type="EMBL" id="JBHSJG010000009">
    <property type="protein sequence ID" value="MFC4986796.1"/>
    <property type="molecule type" value="Genomic_DNA"/>
</dbReference>
<organism evidence="1 2">
    <name type="scientific">Saliphagus infecundisoli</name>
    <dbReference type="NCBI Taxonomy" id="1849069"/>
    <lineage>
        <taxon>Archaea</taxon>
        <taxon>Methanobacteriati</taxon>
        <taxon>Methanobacteriota</taxon>
        <taxon>Stenosarchaea group</taxon>
        <taxon>Halobacteria</taxon>
        <taxon>Halobacteriales</taxon>
        <taxon>Natrialbaceae</taxon>
        <taxon>Saliphagus</taxon>
    </lineage>
</organism>
<reference evidence="1 2" key="1">
    <citation type="journal article" date="2019" name="Int. J. Syst. Evol. Microbiol.">
        <title>The Global Catalogue of Microorganisms (GCM) 10K type strain sequencing project: providing services to taxonomists for standard genome sequencing and annotation.</title>
        <authorList>
            <consortium name="The Broad Institute Genomics Platform"/>
            <consortium name="The Broad Institute Genome Sequencing Center for Infectious Disease"/>
            <person name="Wu L."/>
            <person name="Ma J."/>
        </authorList>
    </citation>
    <scope>NUCLEOTIDE SEQUENCE [LARGE SCALE GENOMIC DNA]</scope>
    <source>
        <strain evidence="1 2">CGMCC 1.15824</strain>
    </source>
</reference>
<name>A0ABD5QAK1_9EURY</name>
<dbReference type="AlphaFoldDB" id="A0ABD5QAK1"/>
<protein>
    <submittedName>
        <fullName evidence="1">Uncharacterized protein</fullName>
    </submittedName>
</protein>
<sequence>MPSEESQTMLSRFGGGDLERLQLRTGSFEDRKRIEVYCESLDLDRLAYVNVTKETISLCDAEHSRLYKLE</sequence>
<dbReference type="RefSeq" id="WP_224829559.1">
    <property type="nucleotide sequence ID" value="NZ_JAIVEF010000021.1"/>
</dbReference>
<comment type="caution">
    <text evidence="1">The sequence shown here is derived from an EMBL/GenBank/DDBJ whole genome shotgun (WGS) entry which is preliminary data.</text>
</comment>
<gene>
    <name evidence="1" type="ORF">ACFPFO_03215</name>
</gene>
<dbReference type="Proteomes" id="UP001595925">
    <property type="component" value="Unassembled WGS sequence"/>
</dbReference>
<evidence type="ECO:0000313" key="1">
    <source>
        <dbReference type="EMBL" id="MFC4986796.1"/>
    </source>
</evidence>
<accession>A0ABD5QAK1</accession>